<dbReference type="EMBL" id="UGQU01000001">
    <property type="protein sequence ID" value="STZ56498.1"/>
    <property type="molecule type" value="Genomic_DNA"/>
</dbReference>
<reference evidence="12 13" key="1">
    <citation type="submission" date="2018-06" db="EMBL/GenBank/DDBJ databases">
        <authorList>
            <consortium name="Pathogen Informatics"/>
            <person name="Doyle S."/>
        </authorList>
    </citation>
    <scope>NUCLEOTIDE SEQUENCE [LARGE SCALE GENOMIC DNA]</scope>
    <source>
        <strain evidence="12 13">NCTC10359</strain>
    </source>
</reference>
<dbReference type="InterPro" id="IPR011765">
    <property type="entry name" value="Pept_M16_N"/>
</dbReference>
<evidence type="ECO:0000256" key="2">
    <source>
        <dbReference type="ARBA" id="ARBA00007261"/>
    </source>
</evidence>
<dbReference type="PANTHER" id="PTHR43690">
    <property type="entry name" value="NARDILYSIN"/>
    <property type="match status" value="1"/>
</dbReference>
<evidence type="ECO:0000259" key="11">
    <source>
        <dbReference type="Pfam" id="PF05193"/>
    </source>
</evidence>
<evidence type="ECO:0000256" key="5">
    <source>
        <dbReference type="ARBA" id="ARBA00022801"/>
    </source>
</evidence>
<organism evidence="12 13">
    <name type="scientific">Moraxella lacunata</name>
    <dbReference type="NCBI Taxonomy" id="477"/>
    <lineage>
        <taxon>Bacteria</taxon>
        <taxon>Pseudomonadati</taxon>
        <taxon>Pseudomonadota</taxon>
        <taxon>Gammaproteobacteria</taxon>
        <taxon>Moraxellales</taxon>
        <taxon>Moraxellaceae</taxon>
        <taxon>Moraxella</taxon>
    </lineage>
</organism>
<feature type="domain" description="Peptidase M16 N-terminal" evidence="10">
    <location>
        <begin position="47"/>
        <end position="153"/>
    </location>
</feature>
<dbReference type="GO" id="GO:0006508">
    <property type="term" value="P:proteolysis"/>
    <property type="evidence" value="ECO:0007669"/>
    <property type="project" value="UniProtKB-KW"/>
</dbReference>
<dbReference type="RefSeq" id="WP_115006265.1">
    <property type="nucleotide sequence ID" value="NZ_UGQU01000001.1"/>
</dbReference>
<dbReference type="PANTHER" id="PTHR43690:SF17">
    <property type="entry name" value="PROTEIN YHJJ"/>
    <property type="match status" value="1"/>
</dbReference>
<comment type="similarity">
    <text evidence="2 8">Belongs to the peptidase M16 family.</text>
</comment>
<evidence type="ECO:0000256" key="1">
    <source>
        <dbReference type="ARBA" id="ARBA00001947"/>
    </source>
</evidence>
<keyword evidence="3 12" id="KW-0645">Protease</keyword>
<evidence type="ECO:0000256" key="3">
    <source>
        <dbReference type="ARBA" id="ARBA00022670"/>
    </source>
</evidence>
<gene>
    <name evidence="12" type="ORF">NCTC10359_01112</name>
</gene>
<feature type="signal peptide" evidence="9">
    <location>
        <begin position="1"/>
        <end position="18"/>
    </location>
</feature>
<feature type="domain" description="Peptidase M16 C-terminal" evidence="11">
    <location>
        <begin position="195"/>
        <end position="374"/>
    </location>
</feature>
<proteinExistence type="inferred from homology"/>
<keyword evidence="7" id="KW-0482">Metalloprotease</keyword>
<evidence type="ECO:0000256" key="6">
    <source>
        <dbReference type="ARBA" id="ARBA00022833"/>
    </source>
</evidence>
<dbReference type="STRING" id="477.A9309_10530"/>
<evidence type="ECO:0000256" key="7">
    <source>
        <dbReference type="ARBA" id="ARBA00023049"/>
    </source>
</evidence>
<comment type="cofactor">
    <cofactor evidence="1">
        <name>Zn(2+)</name>
        <dbReference type="ChEBI" id="CHEBI:29105"/>
    </cofactor>
</comment>
<feature type="chain" id="PRO_5016970441" evidence="9">
    <location>
        <begin position="19"/>
        <end position="798"/>
    </location>
</feature>
<dbReference type="InterPro" id="IPR050626">
    <property type="entry name" value="Peptidase_M16"/>
</dbReference>
<evidence type="ECO:0000256" key="8">
    <source>
        <dbReference type="RuleBase" id="RU004447"/>
    </source>
</evidence>
<dbReference type="GO" id="GO:0004222">
    <property type="term" value="F:metalloendopeptidase activity"/>
    <property type="evidence" value="ECO:0007669"/>
    <property type="project" value="InterPro"/>
</dbReference>
<dbReference type="InterPro" id="IPR001431">
    <property type="entry name" value="Pept_M16_Zn_BS"/>
</dbReference>
<evidence type="ECO:0000256" key="4">
    <source>
        <dbReference type="ARBA" id="ARBA00022723"/>
    </source>
</evidence>
<dbReference type="Pfam" id="PF00675">
    <property type="entry name" value="Peptidase_M16"/>
    <property type="match status" value="1"/>
</dbReference>
<dbReference type="GO" id="GO:0046872">
    <property type="term" value="F:metal ion binding"/>
    <property type="evidence" value="ECO:0007669"/>
    <property type="project" value="UniProtKB-KW"/>
</dbReference>
<keyword evidence="6" id="KW-0862">Zinc</keyword>
<keyword evidence="9" id="KW-0732">Signal</keyword>
<sequence>MKKLIALALFVIAHTAFAEINSPVIGRLDNGLDYAILPLHDDKGRLEIRLRVNAGGIDESDTQAGVAHMVEHLVFRASDKHPDGVMGHLHDMGFVRARHYNAVTTSDSTTYLMTPPPKVGLDGSLSALSQMMFYAHITPDDLNKERHIITQEWRGGQGVSARMDEQRKAVIRAGSRSVRSPVIGTLDSITTMPAHELQAFYKTWYAPNNMNLLIVGDVDIDHTKAKIHEYFGQIPAKPLPDRTGGYYEPTLSDRLTITELHDDKSGVSQVVYVLRLDESGSRGDNDTARKNRLIDRFALTFITKRLQNEMNYLPNGIKSVVARKSDIGKHTVAIGLFSSVDKDKHKDGLQEIFYQIKRLQDYPITQDELDEYKKDFQIQLDKAHTHSEDRDFAGWVQALVGTALVDKPYLPQKELAKISQPIVDNLTIADIQTRINTWLSSPDRIIQYQAPHTARVAPISVADVEQMKHRANTATLAPPAPKPRPAAIDLPHVITTAHITNITTHQHSQGAVREYILSTGERVLWLTHPSAKDKTYIRAVNTAGTQADGLGAWQSELATGLIFQSTPYHFDKTAWDNFKKTHRLNLSAKQTAHELIIEMSSDNANLNELINLYHAQLHHTTIKGGLDDTKTALMSELAPTGVKQAERHRLDELGRLRQLPNHLPSLDDLHKLDENALNQTWEQMTRTPTTFYIVSNATPAHMGQFIALLANPNPPLTAFRHTATPLATSDTVKFAHHSEPRADVQLWTTTPHTWQGVDAMTVNLLKNIASDKLKLTLRDEKLGIYQLNFEVLLNKDRF</sequence>
<keyword evidence="5" id="KW-0378">Hydrolase</keyword>
<evidence type="ECO:0000313" key="13">
    <source>
        <dbReference type="Proteomes" id="UP000254437"/>
    </source>
</evidence>
<dbReference type="Gene3D" id="3.30.830.10">
    <property type="entry name" value="Metalloenzyme, LuxS/M16 peptidase-like"/>
    <property type="match status" value="2"/>
</dbReference>
<dbReference type="PROSITE" id="PS00143">
    <property type="entry name" value="INSULINASE"/>
    <property type="match status" value="1"/>
</dbReference>
<evidence type="ECO:0000259" key="10">
    <source>
        <dbReference type="Pfam" id="PF00675"/>
    </source>
</evidence>
<dbReference type="InterPro" id="IPR007863">
    <property type="entry name" value="Peptidase_M16_C"/>
</dbReference>
<dbReference type="AlphaFoldDB" id="A0A378T6R6"/>
<evidence type="ECO:0000256" key="9">
    <source>
        <dbReference type="SAM" id="SignalP"/>
    </source>
</evidence>
<dbReference type="InterPro" id="IPR011249">
    <property type="entry name" value="Metalloenz_LuxS/M16"/>
</dbReference>
<protein>
    <submittedName>
        <fullName evidence="12">Protease3</fullName>
    </submittedName>
</protein>
<dbReference type="Proteomes" id="UP000254437">
    <property type="component" value="Unassembled WGS sequence"/>
</dbReference>
<keyword evidence="4" id="KW-0479">Metal-binding</keyword>
<accession>A0A378T6R6</accession>
<dbReference type="SUPFAM" id="SSF63411">
    <property type="entry name" value="LuxS/MPP-like metallohydrolase"/>
    <property type="match status" value="2"/>
</dbReference>
<name>A0A378T6R6_MORLA</name>
<evidence type="ECO:0000313" key="12">
    <source>
        <dbReference type="EMBL" id="STZ56498.1"/>
    </source>
</evidence>
<dbReference type="Pfam" id="PF05193">
    <property type="entry name" value="Peptidase_M16_C"/>
    <property type="match status" value="1"/>
</dbReference>